<dbReference type="PANTHER" id="PTHR21723:SF5">
    <property type="entry name" value="PROTEIN RIC-3"/>
    <property type="match status" value="1"/>
</dbReference>
<reference evidence="6" key="1">
    <citation type="submission" date="2025-08" db="UniProtKB">
        <authorList>
            <consortium name="RefSeq"/>
        </authorList>
    </citation>
    <scope>IDENTIFICATION</scope>
</reference>
<organism evidence="5 6">
    <name type="scientific">Chanos chanos</name>
    <name type="common">Milkfish</name>
    <name type="synonym">Mugil chanos</name>
    <dbReference type="NCBI Taxonomy" id="29144"/>
    <lineage>
        <taxon>Eukaryota</taxon>
        <taxon>Metazoa</taxon>
        <taxon>Chordata</taxon>
        <taxon>Craniata</taxon>
        <taxon>Vertebrata</taxon>
        <taxon>Euteleostomi</taxon>
        <taxon>Actinopterygii</taxon>
        <taxon>Neopterygii</taxon>
        <taxon>Teleostei</taxon>
        <taxon>Ostariophysi</taxon>
        <taxon>Gonorynchiformes</taxon>
        <taxon>Chanidae</taxon>
        <taxon>Chanos</taxon>
    </lineage>
</organism>
<keyword evidence="5" id="KW-1185">Reference proteome</keyword>
<keyword evidence="2" id="KW-1133">Transmembrane helix</keyword>
<dbReference type="GO" id="GO:0043005">
    <property type="term" value="C:neuron projection"/>
    <property type="evidence" value="ECO:0007669"/>
    <property type="project" value="TreeGrafter"/>
</dbReference>
<evidence type="ECO:0000313" key="6">
    <source>
        <dbReference type="RefSeq" id="XP_030621004.1"/>
    </source>
</evidence>
<dbReference type="RefSeq" id="XP_030621004.1">
    <property type="nucleotide sequence ID" value="XM_030765144.1"/>
</dbReference>
<dbReference type="Pfam" id="PF15361">
    <property type="entry name" value="RIC3"/>
    <property type="match status" value="1"/>
</dbReference>
<dbReference type="InParanoid" id="A0A6J2ULR4"/>
<dbReference type="OrthoDB" id="8962560at2759"/>
<feature type="compositionally biased region" description="Acidic residues" evidence="1">
    <location>
        <begin position="436"/>
        <end position="445"/>
    </location>
</feature>
<dbReference type="GO" id="GO:0034394">
    <property type="term" value="P:protein localization to cell surface"/>
    <property type="evidence" value="ECO:0007669"/>
    <property type="project" value="TreeGrafter"/>
</dbReference>
<feature type="chain" id="PRO_5026890286" evidence="3">
    <location>
        <begin position="21"/>
        <end position="486"/>
    </location>
</feature>
<evidence type="ECO:0000256" key="3">
    <source>
        <dbReference type="SAM" id="SignalP"/>
    </source>
</evidence>
<dbReference type="Proteomes" id="UP000504632">
    <property type="component" value="Chromosome 2"/>
</dbReference>
<sequence>MPISACQTVTLLSCMVLCVSLFLPKIFLSRGRKEVVQSEVGPGHFPPMRYGQQIPEGHDNWEVYSLYARPYNPEAFAKTKSTGLFSRSNLLGQVIPVYGFGIFLYILYIFFKLTSKDKAAKHGCRLPVLREENLSMEITDYELIELRARLKETEGVVRRRSKTVKPLSSRRKRSTRRREGRLRRRLQDISQVMQEGRSLEGVSPEMEAEEVPYTADWEGYPEETYPEYEVPCRRYRRYPSVILEEPDPELPTAEELAERMEVEEGVVEDKGEGKEVLDEEQEGCEESNVEYKCDEEEDEEEEDDEEDDEEEEDEDGEEQPCLPETPNMEEMEEREMNTFFGEREDRPPSKGRKQITFSGHRHVFHYPKDGTVGCKYVEEEVEEDKEDDDEDDEDEDEDDNDYEDQLYEEEEEKDEEERGEDDPLMVAESLGFNAEVDSDPEEQEEDLIDFLLTYQPENTQSFSHTLVPRDLSSGELRMRHKKDVRT</sequence>
<evidence type="ECO:0000313" key="5">
    <source>
        <dbReference type="Proteomes" id="UP000504632"/>
    </source>
</evidence>
<feature type="region of interest" description="Disordered" evidence="1">
    <location>
        <begin position="459"/>
        <end position="486"/>
    </location>
</feature>
<dbReference type="PANTHER" id="PTHR21723">
    <property type="entry name" value="RESISTANCE TO INHIBITORS OF CHOLINESTERASE PROTEIN 3 RIC3"/>
    <property type="match status" value="1"/>
</dbReference>
<dbReference type="InterPro" id="IPR032763">
    <property type="entry name" value="RIC3_N"/>
</dbReference>
<feature type="domain" description="Resistance to inhibitors of cholinesterase protein 3 N-terminal" evidence="4">
    <location>
        <begin position="15"/>
        <end position="157"/>
    </location>
</feature>
<protein>
    <submittedName>
        <fullName evidence="6">Protein RIC-3</fullName>
    </submittedName>
</protein>
<dbReference type="InterPro" id="IPR026160">
    <property type="entry name" value="Ric3"/>
</dbReference>
<feature type="compositionally biased region" description="Acidic residues" evidence="1">
    <location>
        <begin position="379"/>
        <end position="423"/>
    </location>
</feature>
<keyword evidence="3" id="KW-0732">Signal</keyword>
<dbReference type="AlphaFoldDB" id="A0A6J2ULR4"/>
<evidence type="ECO:0000259" key="4">
    <source>
        <dbReference type="Pfam" id="PF15361"/>
    </source>
</evidence>
<dbReference type="GO" id="GO:0045202">
    <property type="term" value="C:synapse"/>
    <property type="evidence" value="ECO:0007669"/>
    <property type="project" value="GOC"/>
</dbReference>
<name>A0A6J2ULR4_CHACN</name>
<dbReference type="GO" id="GO:0043025">
    <property type="term" value="C:neuronal cell body"/>
    <property type="evidence" value="ECO:0007669"/>
    <property type="project" value="TreeGrafter"/>
</dbReference>
<proteinExistence type="predicted"/>
<evidence type="ECO:0000256" key="2">
    <source>
        <dbReference type="SAM" id="Phobius"/>
    </source>
</evidence>
<feature type="transmembrane region" description="Helical" evidence="2">
    <location>
        <begin position="90"/>
        <end position="111"/>
    </location>
</feature>
<gene>
    <name evidence="6" type="primary">ric3a</name>
</gene>
<feature type="compositionally biased region" description="Basic and acidic residues" evidence="1">
    <location>
        <begin position="263"/>
        <end position="276"/>
    </location>
</feature>
<evidence type="ECO:0000256" key="1">
    <source>
        <dbReference type="SAM" id="MobiDB-lite"/>
    </source>
</evidence>
<accession>A0A6J2ULR4</accession>
<dbReference type="GeneID" id="115804633"/>
<dbReference type="GO" id="GO:0007271">
    <property type="term" value="P:synaptic transmission, cholinergic"/>
    <property type="evidence" value="ECO:0007669"/>
    <property type="project" value="TreeGrafter"/>
</dbReference>
<feature type="compositionally biased region" description="Acidic residues" evidence="1">
    <location>
        <begin position="277"/>
        <end position="318"/>
    </location>
</feature>
<keyword evidence="2" id="KW-0812">Transmembrane</keyword>
<keyword evidence="2" id="KW-0472">Membrane</keyword>
<feature type="region of interest" description="Disordered" evidence="1">
    <location>
        <begin position="263"/>
        <end position="445"/>
    </location>
</feature>
<feature type="region of interest" description="Disordered" evidence="1">
    <location>
        <begin position="161"/>
        <end position="182"/>
    </location>
</feature>
<dbReference type="CTD" id="568632"/>
<feature type="compositionally biased region" description="Basic residues" evidence="1">
    <location>
        <begin position="349"/>
        <end position="365"/>
    </location>
</feature>
<feature type="signal peptide" evidence="3">
    <location>
        <begin position="1"/>
        <end position="20"/>
    </location>
</feature>